<proteinExistence type="predicted"/>
<organism evidence="1 2">
    <name type="scientific">Lipingzhangella rawalii</name>
    <dbReference type="NCBI Taxonomy" id="2055835"/>
    <lineage>
        <taxon>Bacteria</taxon>
        <taxon>Bacillati</taxon>
        <taxon>Actinomycetota</taxon>
        <taxon>Actinomycetes</taxon>
        <taxon>Streptosporangiales</taxon>
        <taxon>Nocardiopsidaceae</taxon>
        <taxon>Lipingzhangella</taxon>
    </lineage>
</organism>
<dbReference type="RefSeq" id="WP_310910549.1">
    <property type="nucleotide sequence ID" value="NZ_JAVLVT010000001.1"/>
</dbReference>
<evidence type="ECO:0000313" key="2">
    <source>
        <dbReference type="Proteomes" id="UP001250214"/>
    </source>
</evidence>
<dbReference type="Proteomes" id="UP001250214">
    <property type="component" value="Unassembled WGS sequence"/>
</dbReference>
<sequence length="48" mass="5371">MGEVIRIGYSHAMVESTCRNGTATYSALTFTHPKPGRIYHNSYGELPR</sequence>
<accession>A0ABU2H151</accession>
<comment type="caution">
    <text evidence="1">The sequence shown here is derived from an EMBL/GenBank/DDBJ whole genome shotgun (WGS) entry which is preliminary data.</text>
</comment>
<dbReference type="EMBL" id="JAVLVT010000001">
    <property type="protein sequence ID" value="MDS1269035.1"/>
    <property type="molecule type" value="Genomic_DNA"/>
</dbReference>
<gene>
    <name evidence="1" type="ORF">RIF23_01860</name>
</gene>
<protein>
    <submittedName>
        <fullName evidence="1">Uncharacterized protein</fullName>
    </submittedName>
</protein>
<name>A0ABU2H151_9ACTN</name>
<evidence type="ECO:0000313" key="1">
    <source>
        <dbReference type="EMBL" id="MDS1269035.1"/>
    </source>
</evidence>
<reference evidence="2" key="1">
    <citation type="submission" date="2023-07" db="EMBL/GenBank/DDBJ databases">
        <title>Novel species in the genus Lipingzhangella isolated from Sambhar Salt Lake.</title>
        <authorList>
            <person name="Jiya N."/>
            <person name="Kajale S."/>
            <person name="Sharma A."/>
        </authorList>
    </citation>
    <scope>NUCLEOTIDE SEQUENCE [LARGE SCALE GENOMIC DNA]</scope>
    <source>
        <strain evidence="2">LS1_29</strain>
    </source>
</reference>
<keyword evidence="2" id="KW-1185">Reference proteome</keyword>